<keyword evidence="9" id="KW-1185">Reference proteome</keyword>
<dbReference type="GeneID" id="20316789"/>
<proteinExistence type="predicted"/>
<evidence type="ECO:0000256" key="6">
    <source>
        <dbReference type="ARBA" id="ARBA00022918"/>
    </source>
</evidence>
<keyword evidence="3" id="KW-0540">Nuclease</keyword>
<keyword evidence="1" id="KW-0808">Transferase</keyword>
<dbReference type="Proteomes" id="UP000054324">
    <property type="component" value="Unassembled WGS sequence"/>
</dbReference>
<dbReference type="EMBL" id="KL596651">
    <property type="protein sequence ID" value="KER31036.1"/>
    <property type="molecule type" value="Genomic_DNA"/>
</dbReference>
<name>A0A074ZV66_OPIVI</name>
<evidence type="ECO:0000259" key="7">
    <source>
        <dbReference type="Pfam" id="PF17917"/>
    </source>
</evidence>
<dbReference type="GO" id="GO:0003964">
    <property type="term" value="F:RNA-directed DNA polymerase activity"/>
    <property type="evidence" value="ECO:0007669"/>
    <property type="project" value="UniProtKB-KW"/>
</dbReference>
<evidence type="ECO:0000313" key="8">
    <source>
        <dbReference type="EMBL" id="KER31036.1"/>
    </source>
</evidence>
<reference evidence="8 9" key="1">
    <citation type="submission" date="2013-11" db="EMBL/GenBank/DDBJ databases">
        <title>Opisthorchis viverrini - life in the bile duct.</title>
        <authorList>
            <person name="Young N.D."/>
            <person name="Nagarajan N."/>
            <person name="Lin S.J."/>
            <person name="Korhonen P.K."/>
            <person name="Jex A.R."/>
            <person name="Hall R.S."/>
            <person name="Safavi-Hemami H."/>
            <person name="Kaewkong W."/>
            <person name="Bertrand D."/>
            <person name="Gao S."/>
            <person name="Seet Q."/>
            <person name="Wongkham S."/>
            <person name="Teh B.T."/>
            <person name="Wongkham C."/>
            <person name="Intapan P.M."/>
            <person name="Maleewong W."/>
            <person name="Yang X."/>
            <person name="Hu M."/>
            <person name="Wang Z."/>
            <person name="Hofmann A."/>
            <person name="Sternberg P.W."/>
            <person name="Tan P."/>
            <person name="Wang J."/>
            <person name="Gasser R.B."/>
        </authorList>
    </citation>
    <scope>NUCLEOTIDE SEQUENCE [LARGE SCALE GENOMIC DNA]</scope>
</reference>
<evidence type="ECO:0000256" key="2">
    <source>
        <dbReference type="ARBA" id="ARBA00022695"/>
    </source>
</evidence>
<protein>
    <recommendedName>
        <fullName evidence="7">Reverse transcriptase RNase H-like domain-containing protein</fullName>
    </recommendedName>
</protein>
<evidence type="ECO:0000313" key="9">
    <source>
        <dbReference type="Proteomes" id="UP000054324"/>
    </source>
</evidence>
<dbReference type="RefSeq" id="XP_009165163.1">
    <property type="nucleotide sequence ID" value="XM_009166899.1"/>
</dbReference>
<dbReference type="CTD" id="20316789"/>
<keyword evidence="4" id="KW-0255">Endonuclease</keyword>
<dbReference type="GO" id="GO:0004519">
    <property type="term" value="F:endonuclease activity"/>
    <property type="evidence" value="ECO:0007669"/>
    <property type="project" value="UniProtKB-KW"/>
</dbReference>
<organism evidence="8 9">
    <name type="scientific">Opisthorchis viverrini</name>
    <name type="common">Southeast Asian liver fluke</name>
    <dbReference type="NCBI Taxonomy" id="6198"/>
    <lineage>
        <taxon>Eukaryota</taxon>
        <taxon>Metazoa</taxon>
        <taxon>Spiralia</taxon>
        <taxon>Lophotrochozoa</taxon>
        <taxon>Platyhelminthes</taxon>
        <taxon>Trematoda</taxon>
        <taxon>Digenea</taxon>
        <taxon>Opisthorchiida</taxon>
        <taxon>Opisthorchiata</taxon>
        <taxon>Opisthorchiidae</taxon>
        <taxon>Opisthorchis</taxon>
    </lineage>
</organism>
<keyword evidence="6" id="KW-0695">RNA-directed DNA polymerase</keyword>
<accession>A0A074ZV66</accession>
<dbReference type="InterPro" id="IPR041373">
    <property type="entry name" value="RT_RNaseH"/>
</dbReference>
<dbReference type="Pfam" id="PF17917">
    <property type="entry name" value="RT_RNaseH"/>
    <property type="match status" value="1"/>
</dbReference>
<evidence type="ECO:0000256" key="3">
    <source>
        <dbReference type="ARBA" id="ARBA00022722"/>
    </source>
</evidence>
<gene>
    <name evidence="8" type="ORF">T265_02601</name>
</gene>
<evidence type="ECO:0000256" key="1">
    <source>
        <dbReference type="ARBA" id="ARBA00022679"/>
    </source>
</evidence>
<dbReference type="STRING" id="6198.A0A074ZV66"/>
<keyword evidence="5" id="KW-0378">Hydrolase</keyword>
<feature type="domain" description="Reverse transcriptase RNase H-like" evidence="7">
    <location>
        <begin position="9"/>
        <end position="66"/>
    </location>
</feature>
<dbReference type="KEGG" id="ovi:T265_02601"/>
<dbReference type="OrthoDB" id="269496at2759"/>
<keyword evidence="2" id="KW-0548">Nucleotidyltransferase</keyword>
<sequence>MVYPTASGRSHSVVEKEAYAVVEATRKWRHHLRRHFKLITNYCWFVSIYGTNKRIGKIERWEFELAGRNHDVVYRPGADSGLSMPFLVTHVPTLLARRASRASKHIIRSQNLKILRMLTQNKSVTFRCYLFKATFELLSISFKGSVPSNTRNCLLGARWTKWLEREFTDRKARGSNPISASRLPLSRLGQPGSIPALVPLSCGMAARHRKGATAERFNSHHIASQSPCAHISFSTTIIIDSMTSVLNTDASPSYNYDLLEETKRLDLTVLDPLENHQSRSPLNLLATHGVVILLDAVHCT</sequence>
<evidence type="ECO:0000256" key="4">
    <source>
        <dbReference type="ARBA" id="ARBA00022759"/>
    </source>
</evidence>
<dbReference type="GO" id="GO:0016787">
    <property type="term" value="F:hydrolase activity"/>
    <property type="evidence" value="ECO:0007669"/>
    <property type="project" value="UniProtKB-KW"/>
</dbReference>
<evidence type="ECO:0000256" key="5">
    <source>
        <dbReference type="ARBA" id="ARBA00022801"/>
    </source>
</evidence>
<dbReference type="AlphaFoldDB" id="A0A074ZV66"/>